<reference evidence="2" key="1">
    <citation type="journal article" date="2015" name="Nat. Genet.">
        <title>The genome and transcriptome of the zoonotic hookworm Ancylostoma ceylanicum identify infection-specific gene families.</title>
        <authorList>
            <person name="Schwarz E.M."/>
            <person name="Hu Y."/>
            <person name="Antoshechkin I."/>
            <person name="Miller M.M."/>
            <person name="Sternberg P.W."/>
            <person name="Aroian R.V."/>
        </authorList>
    </citation>
    <scope>NUCLEOTIDE SEQUENCE</scope>
    <source>
        <strain evidence="2">HY135</strain>
    </source>
</reference>
<sequence length="87" mass="9880">MKPIPCGSELCPAVQKIIVINAEWGKARPQHRLKKDMQGLQGGCSYFERRYIVRSSVGAHILQTWTEDPKDSKRSCAVQMRPIELDP</sequence>
<dbReference type="Proteomes" id="UP000024635">
    <property type="component" value="Unassembled WGS sequence"/>
</dbReference>
<accession>A0A016WDU6</accession>
<keyword evidence="2" id="KW-1185">Reference proteome</keyword>
<proteinExistence type="predicted"/>
<name>A0A016WDU6_9BILA</name>
<protein>
    <submittedName>
        <fullName evidence="1">Uncharacterized protein</fullName>
    </submittedName>
</protein>
<dbReference type="AlphaFoldDB" id="A0A016WDU6"/>
<organism evidence="1 2">
    <name type="scientific">Ancylostoma ceylanicum</name>
    <dbReference type="NCBI Taxonomy" id="53326"/>
    <lineage>
        <taxon>Eukaryota</taxon>
        <taxon>Metazoa</taxon>
        <taxon>Ecdysozoa</taxon>
        <taxon>Nematoda</taxon>
        <taxon>Chromadorea</taxon>
        <taxon>Rhabditida</taxon>
        <taxon>Rhabditina</taxon>
        <taxon>Rhabditomorpha</taxon>
        <taxon>Strongyloidea</taxon>
        <taxon>Ancylostomatidae</taxon>
        <taxon>Ancylostomatinae</taxon>
        <taxon>Ancylostoma</taxon>
    </lineage>
</organism>
<gene>
    <name evidence="1" type="primary">Acey_s0765.g2165</name>
    <name evidence="1" type="ORF">Y032_0765g2165</name>
</gene>
<comment type="caution">
    <text evidence="1">The sequence shown here is derived from an EMBL/GenBank/DDBJ whole genome shotgun (WGS) entry which is preliminary data.</text>
</comment>
<dbReference type="EMBL" id="JARK01000365">
    <property type="protein sequence ID" value="EYC37810.1"/>
    <property type="molecule type" value="Genomic_DNA"/>
</dbReference>
<evidence type="ECO:0000313" key="2">
    <source>
        <dbReference type="Proteomes" id="UP000024635"/>
    </source>
</evidence>
<evidence type="ECO:0000313" key="1">
    <source>
        <dbReference type="EMBL" id="EYC37810.1"/>
    </source>
</evidence>